<comment type="caution">
    <text evidence="3">The sequence shown here is derived from an EMBL/GenBank/DDBJ whole genome shotgun (WGS) entry which is preliminary data.</text>
</comment>
<dbReference type="PROSITE" id="PS50263">
    <property type="entry name" value="CN_HYDROLASE"/>
    <property type="match status" value="1"/>
</dbReference>
<dbReference type="AlphaFoldDB" id="A0AAE4YF82"/>
<keyword evidence="4" id="KW-1185">Reference proteome</keyword>
<evidence type="ECO:0000259" key="2">
    <source>
        <dbReference type="PROSITE" id="PS50263"/>
    </source>
</evidence>
<dbReference type="PANTHER" id="PTHR43674">
    <property type="entry name" value="NITRILASE C965.09-RELATED"/>
    <property type="match status" value="1"/>
</dbReference>
<gene>
    <name evidence="3" type="ORF">GV832_13430</name>
</gene>
<dbReference type="GO" id="GO:0016811">
    <property type="term" value="F:hydrolase activity, acting on carbon-nitrogen (but not peptide) bonds, in linear amides"/>
    <property type="evidence" value="ECO:0007669"/>
    <property type="project" value="UniProtKB-ARBA"/>
</dbReference>
<evidence type="ECO:0000256" key="1">
    <source>
        <dbReference type="ARBA" id="ARBA00022801"/>
    </source>
</evidence>
<dbReference type="InterPro" id="IPR036526">
    <property type="entry name" value="C-N_Hydrolase_sf"/>
</dbReference>
<dbReference type="InterPro" id="IPR050345">
    <property type="entry name" value="Aliph_Amidase/BUP"/>
</dbReference>
<proteinExistence type="predicted"/>
<dbReference type="InterPro" id="IPR003010">
    <property type="entry name" value="C-N_Hydrolase"/>
</dbReference>
<evidence type="ECO:0000313" key="4">
    <source>
        <dbReference type="Proteomes" id="UP001193501"/>
    </source>
</evidence>
<organism evidence="3 4">
    <name type="scientific">Stagnihabitans tardus</name>
    <dbReference type="NCBI Taxonomy" id="2699202"/>
    <lineage>
        <taxon>Bacteria</taxon>
        <taxon>Pseudomonadati</taxon>
        <taxon>Pseudomonadota</taxon>
        <taxon>Alphaproteobacteria</taxon>
        <taxon>Rhodobacterales</taxon>
        <taxon>Paracoccaceae</taxon>
        <taxon>Stagnihabitans</taxon>
    </lineage>
</organism>
<dbReference type="Gene3D" id="3.60.110.10">
    <property type="entry name" value="Carbon-nitrogen hydrolase"/>
    <property type="match status" value="1"/>
</dbReference>
<sequence length="251" mass="26696">MRIALWQGPSVECDIEAGFAALRAAVTAAGAMGAKALVAPELYLPGYNQDALVDLAQPRGGAWHQRLSGLAREAGCALVVGYAERDGVLYNSAVAFGADGAEIAHYRKVQLFGPREQRLFAFGDAYTVFDFHGIKAALLICYDIEFDQHIKALKAQGVSLILCPTACPKPFENVAQSVVPAHSANHALSIVYANYCGTEGDCPYFGLSTITGPHGQIMAQAGAEAALLVADLPPPEPARLTTQARDLRIIR</sequence>
<name>A0AAE4YF82_9RHOB</name>
<dbReference type="SUPFAM" id="SSF56317">
    <property type="entry name" value="Carbon-nitrogen hydrolase"/>
    <property type="match status" value="1"/>
</dbReference>
<dbReference type="Pfam" id="PF00795">
    <property type="entry name" value="CN_hydrolase"/>
    <property type="match status" value="1"/>
</dbReference>
<dbReference type="PANTHER" id="PTHR43674:SF2">
    <property type="entry name" value="BETA-UREIDOPROPIONASE"/>
    <property type="match status" value="1"/>
</dbReference>
<feature type="domain" description="CN hydrolase" evidence="2">
    <location>
        <begin position="1"/>
        <end position="234"/>
    </location>
</feature>
<reference evidence="3" key="1">
    <citation type="submission" date="2020-01" db="EMBL/GenBank/DDBJ databases">
        <authorList>
            <person name="Chen W.-M."/>
        </authorList>
    </citation>
    <scope>NUCLEOTIDE SEQUENCE</scope>
    <source>
        <strain evidence="3">CYK-10</strain>
    </source>
</reference>
<dbReference type="EMBL" id="JAABNR010000012">
    <property type="protein sequence ID" value="NBZ88590.1"/>
    <property type="molecule type" value="Genomic_DNA"/>
</dbReference>
<evidence type="ECO:0000313" key="3">
    <source>
        <dbReference type="EMBL" id="NBZ88590.1"/>
    </source>
</evidence>
<dbReference type="Proteomes" id="UP001193501">
    <property type="component" value="Unassembled WGS sequence"/>
</dbReference>
<keyword evidence="1" id="KW-0378">Hydrolase</keyword>
<protein>
    <submittedName>
        <fullName evidence="3">Nitrilase</fullName>
    </submittedName>
</protein>
<accession>A0AAE4YF82</accession>